<dbReference type="EC" id="3.6.1.-" evidence="10"/>
<dbReference type="InterPro" id="IPR045562">
    <property type="entry name" value="RecG_dom3_C"/>
</dbReference>
<dbReference type="InterPro" id="IPR027417">
    <property type="entry name" value="P-loop_NTPase"/>
</dbReference>
<dbReference type="PROSITE" id="PS51192">
    <property type="entry name" value="HELICASE_ATP_BIND_1"/>
    <property type="match status" value="1"/>
</dbReference>
<evidence type="ECO:0000259" key="8">
    <source>
        <dbReference type="PROSITE" id="PS51192"/>
    </source>
</evidence>
<evidence type="ECO:0000313" key="10">
    <source>
        <dbReference type="EMBL" id="AKE41074.1"/>
    </source>
</evidence>
<dbReference type="HOGENOM" id="CLU_005122_7_1_11"/>
<dbReference type="PANTHER" id="PTHR47964">
    <property type="entry name" value="ATP-DEPENDENT DNA HELICASE HOMOLOG RECG, CHLOROPLASTIC"/>
    <property type="match status" value="1"/>
</dbReference>
<name>A0A0F6TDN1_9CORY</name>
<dbReference type="AlphaFoldDB" id="A0A0F6TDN1"/>
<dbReference type="SMART" id="SM00487">
    <property type="entry name" value="DEXDc"/>
    <property type="match status" value="1"/>
</dbReference>
<dbReference type="GO" id="GO:0003677">
    <property type="term" value="F:DNA binding"/>
    <property type="evidence" value="ECO:0007669"/>
    <property type="project" value="UniProtKB-KW"/>
</dbReference>
<dbReference type="InterPro" id="IPR011545">
    <property type="entry name" value="DEAD/DEAH_box_helicase_dom"/>
</dbReference>
<dbReference type="PANTHER" id="PTHR47964:SF1">
    <property type="entry name" value="ATP-DEPENDENT DNA HELICASE HOMOLOG RECG, CHLOROPLASTIC"/>
    <property type="match status" value="1"/>
</dbReference>
<feature type="domain" description="Helicase C-terminal" evidence="9">
    <location>
        <begin position="489"/>
        <end position="650"/>
    </location>
</feature>
<dbReference type="RefSeq" id="WP_046439196.1">
    <property type="nucleotide sequence ID" value="NZ_CP011312.1"/>
</dbReference>
<dbReference type="STRING" id="35755.UL82_04380"/>
<dbReference type="SMART" id="SM00490">
    <property type="entry name" value="HELICc"/>
    <property type="match status" value="1"/>
</dbReference>
<dbReference type="InterPro" id="IPR012340">
    <property type="entry name" value="NA-bd_OB-fold"/>
</dbReference>
<evidence type="ECO:0000256" key="7">
    <source>
        <dbReference type="ARBA" id="ARBA00023204"/>
    </source>
</evidence>
<keyword evidence="1" id="KW-0547">Nucleotide-binding</keyword>
<dbReference type="EMBL" id="LR134377">
    <property type="protein sequence ID" value="VEH06964.1"/>
    <property type="molecule type" value="Genomic_DNA"/>
</dbReference>
<dbReference type="GO" id="GO:0003678">
    <property type="term" value="F:DNA helicase activity"/>
    <property type="evidence" value="ECO:0007669"/>
    <property type="project" value="UniProtKB-EC"/>
</dbReference>
<protein>
    <submittedName>
        <fullName evidence="10 11">ATP-dependent DNA helicase</fullName>
        <ecNumber evidence="11">3.6.4.12</ecNumber>
        <ecNumber evidence="10">3.6.1.-</ecNumber>
    </submittedName>
</protein>
<evidence type="ECO:0000256" key="3">
    <source>
        <dbReference type="ARBA" id="ARBA00022801"/>
    </source>
</evidence>
<keyword evidence="3 10" id="KW-0378">Hydrolase</keyword>
<evidence type="ECO:0000256" key="4">
    <source>
        <dbReference type="ARBA" id="ARBA00022806"/>
    </source>
</evidence>
<proteinExistence type="predicted"/>
<evidence type="ECO:0000256" key="2">
    <source>
        <dbReference type="ARBA" id="ARBA00022763"/>
    </source>
</evidence>
<dbReference type="KEGG" id="cku:UL82_04380"/>
<dbReference type="InterPro" id="IPR047112">
    <property type="entry name" value="RecG/Mfd"/>
</dbReference>
<dbReference type="GO" id="GO:0005524">
    <property type="term" value="F:ATP binding"/>
    <property type="evidence" value="ECO:0007669"/>
    <property type="project" value="UniProtKB-KW"/>
</dbReference>
<dbReference type="GO" id="GO:0016787">
    <property type="term" value="F:hydrolase activity"/>
    <property type="evidence" value="ECO:0007669"/>
    <property type="project" value="UniProtKB-KW"/>
</dbReference>
<keyword evidence="7" id="KW-0234">DNA repair</keyword>
<keyword evidence="2" id="KW-0227">DNA damage</keyword>
<dbReference type="Proteomes" id="UP000033457">
    <property type="component" value="Chromosome"/>
</dbReference>
<dbReference type="Gene3D" id="3.40.50.300">
    <property type="entry name" value="P-loop containing nucleotide triphosphate hydrolases"/>
    <property type="match status" value="2"/>
</dbReference>
<dbReference type="EC" id="3.6.4.12" evidence="11"/>
<dbReference type="Pfam" id="PF00270">
    <property type="entry name" value="DEAD"/>
    <property type="match status" value="1"/>
</dbReference>
<organism evidence="10 12">
    <name type="scientific">Corynebacterium kutscheri</name>
    <dbReference type="NCBI Taxonomy" id="35755"/>
    <lineage>
        <taxon>Bacteria</taxon>
        <taxon>Bacillati</taxon>
        <taxon>Actinomycetota</taxon>
        <taxon>Actinomycetes</taxon>
        <taxon>Mycobacteriales</taxon>
        <taxon>Corynebacteriaceae</taxon>
        <taxon>Corynebacterium</taxon>
    </lineage>
</organism>
<dbReference type="Pfam" id="PF00271">
    <property type="entry name" value="Helicase_C"/>
    <property type="match status" value="1"/>
</dbReference>
<reference evidence="11 13" key="2">
    <citation type="submission" date="2018-12" db="EMBL/GenBank/DDBJ databases">
        <authorList>
            <consortium name="Pathogen Informatics"/>
        </authorList>
    </citation>
    <scope>NUCLEOTIDE SEQUENCE [LARGE SCALE GENOMIC DNA]</scope>
    <source>
        <strain evidence="11 13">NCTC949</strain>
    </source>
</reference>
<dbReference type="Pfam" id="PF19833">
    <property type="entry name" value="RecG_dom3_C"/>
    <property type="match status" value="1"/>
</dbReference>
<dbReference type="EMBL" id="CP011312">
    <property type="protein sequence ID" value="AKE41074.1"/>
    <property type="molecule type" value="Genomic_DNA"/>
</dbReference>
<dbReference type="SUPFAM" id="SSF50249">
    <property type="entry name" value="Nucleic acid-binding proteins"/>
    <property type="match status" value="1"/>
</dbReference>
<evidence type="ECO:0000256" key="1">
    <source>
        <dbReference type="ARBA" id="ARBA00022741"/>
    </source>
</evidence>
<keyword evidence="6" id="KW-0238">DNA-binding</keyword>
<dbReference type="Proteomes" id="UP000271380">
    <property type="component" value="Chromosome"/>
</dbReference>
<gene>
    <name evidence="10" type="primary">recG</name>
    <name evidence="11" type="ORF">NCTC949_01438</name>
    <name evidence="10" type="ORF">UL82_04380</name>
</gene>
<reference evidence="10 12" key="1">
    <citation type="journal article" date="2015" name="Genome Announc.">
        <title>Complete Genome Sequence of Corynebacterium kutscheri DSM 20755, a Corynebacterial Type Strain with Remarkably Low G+C Content of Chromosomal DNA.</title>
        <authorList>
            <person name="Ruckert C."/>
            <person name="Albersmeier A."/>
            <person name="Winkler A."/>
            <person name="Tauch A."/>
        </authorList>
    </citation>
    <scope>NUCLEOTIDE SEQUENCE [LARGE SCALE GENOMIC DNA]</scope>
    <source>
        <strain evidence="10 12">DSM 20755</strain>
    </source>
</reference>
<dbReference type="Gene3D" id="2.40.50.140">
    <property type="entry name" value="Nucleic acid-binding proteins"/>
    <property type="match status" value="1"/>
</dbReference>
<keyword evidence="5" id="KW-0067">ATP-binding</keyword>
<keyword evidence="4 10" id="KW-0347">Helicase</keyword>
<dbReference type="CDD" id="cd04488">
    <property type="entry name" value="RecG_wedge_OBF"/>
    <property type="match status" value="1"/>
</dbReference>
<accession>A0A0F6TDN1</accession>
<dbReference type="SUPFAM" id="SSF52540">
    <property type="entry name" value="P-loop containing nucleoside triphosphate hydrolases"/>
    <property type="match status" value="1"/>
</dbReference>
<dbReference type="GO" id="GO:0006281">
    <property type="term" value="P:DNA repair"/>
    <property type="evidence" value="ECO:0007669"/>
    <property type="project" value="UniProtKB-KW"/>
</dbReference>
<keyword evidence="12" id="KW-1185">Reference proteome</keyword>
<evidence type="ECO:0000259" key="9">
    <source>
        <dbReference type="PROSITE" id="PS51194"/>
    </source>
</evidence>
<evidence type="ECO:0000313" key="13">
    <source>
        <dbReference type="Proteomes" id="UP000271380"/>
    </source>
</evidence>
<evidence type="ECO:0000256" key="6">
    <source>
        <dbReference type="ARBA" id="ARBA00023125"/>
    </source>
</evidence>
<dbReference type="OrthoDB" id="9804325at2"/>
<dbReference type="PROSITE" id="PS51194">
    <property type="entry name" value="HELICASE_CTER"/>
    <property type="match status" value="1"/>
</dbReference>
<dbReference type="InterPro" id="IPR014001">
    <property type="entry name" value="Helicase_ATP-bd"/>
</dbReference>
<dbReference type="InterPro" id="IPR001650">
    <property type="entry name" value="Helicase_C-like"/>
</dbReference>
<feature type="domain" description="Helicase ATP-binding" evidence="8">
    <location>
        <begin position="301"/>
        <end position="467"/>
    </location>
</feature>
<evidence type="ECO:0000313" key="12">
    <source>
        <dbReference type="Proteomes" id="UP000033457"/>
    </source>
</evidence>
<evidence type="ECO:0000256" key="5">
    <source>
        <dbReference type="ARBA" id="ARBA00022840"/>
    </source>
</evidence>
<evidence type="ECO:0000313" key="11">
    <source>
        <dbReference type="EMBL" id="VEH06964.1"/>
    </source>
</evidence>
<sequence length="711" mass="78251">MFGWHDTRLLASIVGEKEAAALKQAFGYTTVEELLSHYPRKYAAHGLDLNDGTVAPGDTITCLGTIVDTNERRLPDGQVIYTVRISGDSTTPYTTNIIEASFFNARWIPHTLVIGARGMFTGTLSYFRDTPQLQHPEYMVMASPGAKIQTSSGLKGLISASSARKTLSLIQSLDYIPIYPARKKMPSWRILGAIAEVLKHLPDIAEPLGNCAPKEMVTFDEAIRGIHFPGVTGPQPYLHRMRYNEALELALVMALRRADTNNLTAKALAPSDIGMRSQLLAALPYSLTTGQQQVIAEISNDLSRKTPMTRMLQGEVGSGKTIVSLLAMLQACDAGVQCALLAPTEVLAQQHSRSITQLLHQAGVAAKVVLLTSSLNTYQRQQALLDIVSGEANIVIGTHSLIQETVEFYHLGFYVVDEQHRFGVQQRDTLRAKAPVGLSPHMLVMTATPIPRTIAMTAFGDLSQSILSELPGGRRPIKSYVVPDSKINWVNRAYERIREEVARQRQAYIVCPRVKGTGGVEEIYEHLHTGVFNNLNIALLHGQLPAEDKEHIMKSFAHGEIDVLIATTVIEVGIDVPNATVMMIREAERFGISQLHQLRGRVGRGGNDSICLLHTAAEPDSDTYARIQSVAATTDGFSLAEIDLEYRQEGDVLGEQQSGMGRLRFIRLSKHRKIIEKAHEQAQKIVDKYPEQARALVVDIDDDAQGFLAKT</sequence>